<dbReference type="InterPro" id="IPR002052">
    <property type="entry name" value="DNA_methylase_N6_adenine_CS"/>
</dbReference>
<evidence type="ECO:0000313" key="4">
    <source>
        <dbReference type="Proteomes" id="UP000241769"/>
    </source>
</evidence>
<gene>
    <name evidence="3" type="ORF">PROFUN_12992</name>
</gene>
<organism evidence="3 4">
    <name type="scientific">Planoprotostelium fungivorum</name>
    <dbReference type="NCBI Taxonomy" id="1890364"/>
    <lineage>
        <taxon>Eukaryota</taxon>
        <taxon>Amoebozoa</taxon>
        <taxon>Evosea</taxon>
        <taxon>Variosea</taxon>
        <taxon>Cavosteliida</taxon>
        <taxon>Cavosteliaceae</taxon>
        <taxon>Planoprotostelium</taxon>
    </lineage>
</organism>
<comment type="caution">
    <text evidence="3">The sequence shown here is derived from an EMBL/GenBank/DDBJ whole genome shotgun (WGS) entry which is preliminary data.</text>
</comment>
<dbReference type="InParanoid" id="A0A2P6N619"/>
<sequence>MTKIITIPSGYLYLEDQDEIDWKPLTDDVSSHKEKVEEPEIAGEGVEPPRKKRRGNLDSTEEAHQLLCLLIIRAMREAKEAYESQTRADVKAVLDNVRAQSSTAEIDLAGCVDTYGKFQSKFEDQHGTDVLFIDQPQEEIPLDIEYFNRVVCNRGPERQISLLEARLCLSSKSHFSSFADFRYLQTSDIKDIRRLSRAPHHGQYNIVVMDPPWENKSVDRSKKYKTLPNYSLFSIPVVDLLYGGEATENPCGLFAVWVTNKLKFQRFVTETLFPKWRIEYLTTWYWIKIDREGQLIFPLSSSHRRPYEPLLIGRFSRRIDEELENFPREPRFLISRPGAHSTKPKLNSIFSPFLEGDVRGLELFARNLIGGWTSWGNEVLQNQMIKETLKEGAFWLLSLYQSRNIR</sequence>
<reference evidence="3 4" key="1">
    <citation type="journal article" date="2018" name="Genome Biol. Evol.">
        <title>Multiple Roots of Fruiting Body Formation in Amoebozoa.</title>
        <authorList>
            <person name="Hillmann F."/>
            <person name="Forbes G."/>
            <person name="Novohradska S."/>
            <person name="Ferling I."/>
            <person name="Riege K."/>
            <person name="Groth M."/>
            <person name="Westermann M."/>
            <person name="Marz M."/>
            <person name="Spaller T."/>
            <person name="Winckler T."/>
            <person name="Schaap P."/>
            <person name="Glockner G."/>
        </authorList>
    </citation>
    <scope>NUCLEOTIDE SEQUENCE [LARGE SCALE GENOMIC DNA]</scope>
    <source>
        <strain evidence="3 4">Jena</strain>
    </source>
</reference>
<dbReference type="AlphaFoldDB" id="A0A2P6N619"/>
<dbReference type="OrthoDB" id="61116at2759"/>
<dbReference type="GO" id="GO:0008168">
    <property type="term" value="F:methyltransferase activity"/>
    <property type="evidence" value="ECO:0007669"/>
    <property type="project" value="UniProtKB-KW"/>
</dbReference>
<evidence type="ECO:0000256" key="2">
    <source>
        <dbReference type="SAM" id="MobiDB-lite"/>
    </source>
</evidence>
<dbReference type="STRING" id="1890364.A0A2P6N619"/>
<dbReference type="PANTHER" id="PTHR12829:SF4">
    <property type="entry name" value="N(6)-ADENINE-SPECIFIC METHYLTRANSFERASE METTL4"/>
    <property type="match status" value="1"/>
</dbReference>
<keyword evidence="3" id="KW-0808">Transferase</keyword>
<dbReference type="GO" id="GO:0003676">
    <property type="term" value="F:nucleic acid binding"/>
    <property type="evidence" value="ECO:0007669"/>
    <property type="project" value="InterPro"/>
</dbReference>
<dbReference type="InterPro" id="IPR007757">
    <property type="entry name" value="MT-A70-like"/>
</dbReference>
<keyword evidence="4" id="KW-1185">Reference proteome</keyword>
<dbReference type="GO" id="GO:0005634">
    <property type="term" value="C:nucleus"/>
    <property type="evidence" value="ECO:0007669"/>
    <property type="project" value="TreeGrafter"/>
</dbReference>
<proteinExistence type="inferred from homology"/>
<accession>A0A2P6N619</accession>
<protein>
    <submittedName>
        <fullName evidence="3">Methyltransferase-like protein 4-like</fullName>
    </submittedName>
</protein>
<name>A0A2P6N619_9EUKA</name>
<comment type="similarity">
    <text evidence="1">Belongs to the MT-A70-like family.</text>
</comment>
<dbReference type="Pfam" id="PF05063">
    <property type="entry name" value="MT-A70"/>
    <property type="match status" value="1"/>
</dbReference>
<dbReference type="PANTHER" id="PTHR12829">
    <property type="entry name" value="N6-ADENOSINE-METHYLTRANSFERASE"/>
    <property type="match status" value="1"/>
</dbReference>
<dbReference type="PROSITE" id="PS51143">
    <property type="entry name" value="MT_A70"/>
    <property type="match status" value="1"/>
</dbReference>
<keyword evidence="3" id="KW-0489">Methyltransferase</keyword>
<dbReference type="Proteomes" id="UP000241769">
    <property type="component" value="Unassembled WGS sequence"/>
</dbReference>
<feature type="region of interest" description="Disordered" evidence="2">
    <location>
        <begin position="30"/>
        <end position="59"/>
    </location>
</feature>
<dbReference type="GO" id="GO:0032259">
    <property type="term" value="P:methylation"/>
    <property type="evidence" value="ECO:0007669"/>
    <property type="project" value="UniProtKB-KW"/>
</dbReference>
<dbReference type="PROSITE" id="PS00092">
    <property type="entry name" value="N6_MTASE"/>
    <property type="match status" value="1"/>
</dbReference>
<evidence type="ECO:0000313" key="3">
    <source>
        <dbReference type="EMBL" id="PRP79394.1"/>
    </source>
</evidence>
<evidence type="ECO:0000256" key="1">
    <source>
        <dbReference type="PROSITE-ProRule" id="PRU00489"/>
    </source>
</evidence>
<dbReference type="EMBL" id="MDYQ01000185">
    <property type="protein sequence ID" value="PRP79394.1"/>
    <property type="molecule type" value="Genomic_DNA"/>
</dbReference>